<dbReference type="Gene3D" id="2.180.10.10">
    <property type="entry name" value="RHS repeat-associated core"/>
    <property type="match status" value="1"/>
</dbReference>
<organism evidence="7 8">
    <name type="scientific">Tenacibaculum tangerinum</name>
    <dbReference type="NCBI Taxonomy" id="3038772"/>
    <lineage>
        <taxon>Bacteria</taxon>
        <taxon>Pseudomonadati</taxon>
        <taxon>Bacteroidota</taxon>
        <taxon>Flavobacteriia</taxon>
        <taxon>Flavobacteriales</taxon>
        <taxon>Flavobacteriaceae</taxon>
        <taxon>Tenacibaculum</taxon>
    </lineage>
</organism>
<keyword evidence="5" id="KW-0472">Membrane</keyword>
<evidence type="ECO:0000256" key="4">
    <source>
        <dbReference type="ARBA" id="ARBA00023026"/>
    </source>
</evidence>
<name>A0ABY8L3G0_9FLAO</name>
<dbReference type="Pfam" id="PF25023">
    <property type="entry name" value="TEN_YD-shell"/>
    <property type="match status" value="1"/>
</dbReference>
<feature type="transmembrane region" description="Helical" evidence="5">
    <location>
        <begin position="1903"/>
        <end position="1921"/>
    </location>
</feature>
<dbReference type="InterPro" id="IPR003284">
    <property type="entry name" value="Sal_SpvB"/>
</dbReference>
<keyword evidence="3" id="KW-0677">Repeat</keyword>
<evidence type="ECO:0000256" key="2">
    <source>
        <dbReference type="ARBA" id="ARBA00022525"/>
    </source>
</evidence>
<feature type="domain" description="Teneurin-like YD-shell" evidence="6">
    <location>
        <begin position="1491"/>
        <end position="1860"/>
    </location>
</feature>
<dbReference type="Pfam" id="PF03534">
    <property type="entry name" value="SpvB"/>
    <property type="match status" value="1"/>
</dbReference>
<evidence type="ECO:0000256" key="5">
    <source>
        <dbReference type="SAM" id="Phobius"/>
    </source>
</evidence>
<dbReference type="InterPro" id="IPR022385">
    <property type="entry name" value="Rhs_assc_core"/>
</dbReference>
<accession>A0ABY8L3G0</accession>
<evidence type="ECO:0000313" key="8">
    <source>
        <dbReference type="Proteomes" id="UP001232001"/>
    </source>
</evidence>
<sequence>MKKRLYTLIIVLFIGFQYVKAQNTSNTSKGKIKVDGRELKIKTKKSFNIKVKTTSAQAKALPIDEPCLLDPNTGECVDVTDPSDPVITTEAGSTAGSLSVSLTGAASYSIPVMVPPGIKDVAPTIGISYTSQGANGLAGWGWNISGLSTISRVPATKYYDNKHDGVDFLDDRFSLDGQRLILKSGTYGASGSVYQTENYSNIKVVAYGTSPYGSTYGPSYFIVYYPDGTRVWYGNSGNSRSRIEWAIFRWQDPQGNYIDYNYQSDNGLLSIKTIKYGGRIGSTSPMNQINFTYASRNRPESVYVGEYNFKRTNLLKSIQVTASGSQYRKYELTHNVNSLGYNRLISVKEYNKDNKELTPITFDYETTTSTFKSKTVSGDLYPGFDYKTSKLIAGDYDGDGRTDVIFYDITNKNNIYLHYDLYNQYGSFAYQIPTGGFSDVFSSTNLNDVGGISDQQTITTVKETSLSTSSTSAIRFRNYIKLPYGVYVQFDKIWNTAKYRTDNYCGSSSYRSIPKKYISGDFNGDGITDVLAIEKQYTSQSCYPRDCDDGGGLEPFELKKEETNNSKEQSARLPIEECCDCNSYTTNKYNAKVHFIDLKRNVTSNFSKISGYLRKGVGTKDRFEVGDHNGDGKQDIYHFQGGKLYVYTLDDNNNLVLLYEETDSGIKLWDGNYQIPILLGDYNGDGKTDFLIATANESKNWRFFISKGKEFYKETKNLGIEYVQDKLLAPYTGTVNGVTMDNPYIEFRYVAQDVNGDGKTDLIVHNVFAPYSSYDKSVEYISVHKNTFNISDASPTFPLEFKYEKNNGGVNKYGMPIFLESNRTNGNLEYGYVSVNNIFMYEFAKDHRKDGLLKNVTNNGVKVTIDYERLGDSDNYGPVVYTPNYGQVYPYFNVNRAPSFQLVKKLTEEGAGIKRYQDFRYEGAVSNINIGFQGFVKTRRSNWYGNDVSTLWTISKHDVTKKGAVTEQWVSTSSYEVSNYMSKTTYTYSSSLSSNKVFIIVPTKIEQHDALTGVTTTKTITYDSYKNPLTENTVYNGGNENITYTYSNNISVNSQYYHVGRLTKKVETNTIGANVFTTEEEYSYNNNLLTQQKVKGNGTSWNIESYTYDVYGNVIEKTLTPSGDVIPRTEKFKYDIPTKRFLIESTDVEEQVTKFTYDIFGNPLTATNPYNQITTFTYDGWNRLISEKNYLGKVTNYIYTYLNGGGIRETTNYPQGKDRIKEYNALGWVIKRGELSINNKWMYKSIHYDVVGRIVKESEPYFSFPSQWNTTSYDNYGRVVNKTTFNGLLANISYNGLIVTVDDGTKTVKTTKDGMDNITKVEDNGGIVTYTYHGNGVMKSANYGSHVVSTEIDGWGRKIKLTDPSAGLYTYEYNSIGEILKETSPKGYTGYDYDGYGKITKKEIKGDETDMYLTYEYNADNLLSYIRGKNVRTNEDYLYTYLYDSQKRLYTTKEQNGKAYFEHQVTRDGYGRVDSETYISKNTGNNVSSTVKVRNIFDANSGILKEIQDFNNNTSLWKLKEVNERGQAKEVLLGNGIIKKRTYDQYGFLTKMLDQNSDATKIALNLEYSFNTARGNLNNRKNNNLSWNESFTYDNLDRLTNISGSVSRAQNYDDRGRITSNSTIGTYNYGSTTSYRLQEVDLNTQGDLYYQNHPLQKITYNAYKKPVSISVKDKAKVDFEYGLLQNRSHAYYGGNEDNKLDRRYQKHYSAISPVEIEIDKQGNTKIITYVGGDAYSAPVMHVKQTASGRANGYHYLHRDYLNSVLAITKSDGTVQEQRQFGAWGEIDKFKSLNSEIDFEYGSTLLNRGYTGHEHFMGVALIHMNGRMYDAKLGRFLSPDNYIQDPFSTQSFNRFGYVWNNPLKFTDQSGELGFIAAALIGALISVTTNGIINSIEGRPFFQGAGLAALTGAIGGALSFGIGEITQGLQGILKVGVQAVMHGYLGGMMSSAMGGEFIHGFAAGALGSLVSSGMEGLYGDKTSDFWRAAGTITAGSLSGGVGSVITGGKFWDGFRNGAISSSLNHVAHSLLNPKPKWEYKGKKYTSKAKLYRDILIDQAAEQFGIKDLIALAAAIDGVGLIDKPFQAKGASKGTSYASKYGSKLFPQEMPRRLPTHFRGGSLRYTKVFGRFLGRLAGPVGWGILIYDVGKTLYNTQMIYNSIVDN</sequence>
<dbReference type="InterPro" id="IPR028994">
    <property type="entry name" value="Integrin_alpha_N"/>
</dbReference>
<dbReference type="InterPro" id="IPR006530">
    <property type="entry name" value="YD"/>
</dbReference>
<dbReference type="InterPro" id="IPR056823">
    <property type="entry name" value="TEN-like_YD-shell"/>
</dbReference>
<keyword evidence="5" id="KW-1133">Transmembrane helix</keyword>
<keyword evidence="2" id="KW-0964">Secreted</keyword>
<evidence type="ECO:0000259" key="6">
    <source>
        <dbReference type="Pfam" id="PF25023"/>
    </source>
</evidence>
<protein>
    <submittedName>
        <fullName evidence="7">RHS repeat-associated core domain-containing protein</fullName>
    </submittedName>
</protein>
<dbReference type="Gene3D" id="2.130.10.130">
    <property type="entry name" value="Integrin alpha, N-terminal"/>
    <property type="match status" value="1"/>
</dbReference>
<keyword evidence="4" id="KW-0843">Virulence</keyword>
<dbReference type="NCBIfam" id="TIGR01643">
    <property type="entry name" value="YD_repeat_2x"/>
    <property type="match status" value="1"/>
</dbReference>
<reference evidence="7 8" key="1">
    <citation type="submission" date="2023-04" db="EMBL/GenBank/DDBJ databases">
        <title>Tenacibaculum tangerinum sp. nov., isolated from sea tidal flat of South Korea.</title>
        <authorList>
            <person name="Lee S.H."/>
            <person name="Kim J.-J."/>
        </authorList>
    </citation>
    <scope>NUCLEOTIDE SEQUENCE [LARGE SCALE GENOMIC DNA]</scope>
    <source>
        <strain evidence="7 8">GRR-S3-23</strain>
    </source>
</reference>
<evidence type="ECO:0000256" key="3">
    <source>
        <dbReference type="ARBA" id="ARBA00022737"/>
    </source>
</evidence>
<dbReference type="InterPro" id="IPR050708">
    <property type="entry name" value="T6SS_VgrG/RHS"/>
</dbReference>
<gene>
    <name evidence="7" type="ORF">P8625_01725</name>
</gene>
<dbReference type="PANTHER" id="PTHR32305:SF15">
    <property type="entry name" value="PROTEIN RHSA-RELATED"/>
    <property type="match status" value="1"/>
</dbReference>
<proteinExistence type="predicted"/>
<dbReference type="NCBIfam" id="TIGR03696">
    <property type="entry name" value="Rhs_assc_core"/>
    <property type="match status" value="1"/>
</dbReference>
<evidence type="ECO:0000313" key="7">
    <source>
        <dbReference type="EMBL" id="WGH75910.1"/>
    </source>
</evidence>
<keyword evidence="5" id="KW-0812">Transmembrane</keyword>
<dbReference type="InterPro" id="IPR058522">
    <property type="entry name" value="DUF8209"/>
</dbReference>
<dbReference type="Proteomes" id="UP001232001">
    <property type="component" value="Chromosome"/>
</dbReference>
<dbReference type="SUPFAM" id="SSF69318">
    <property type="entry name" value="Integrin alpha N-terminal domain"/>
    <property type="match status" value="1"/>
</dbReference>
<keyword evidence="8" id="KW-1185">Reference proteome</keyword>
<dbReference type="Pfam" id="PF26636">
    <property type="entry name" value="DUF8209"/>
    <property type="match status" value="1"/>
</dbReference>
<dbReference type="EMBL" id="CP122539">
    <property type="protein sequence ID" value="WGH75910.1"/>
    <property type="molecule type" value="Genomic_DNA"/>
</dbReference>
<dbReference type="RefSeq" id="WP_279651781.1">
    <property type="nucleotide sequence ID" value="NZ_CP122539.1"/>
</dbReference>
<evidence type="ECO:0000256" key="1">
    <source>
        <dbReference type="ARBA" id="ARBA00004613"/>
    </source>
</evidence>
<dbReference type="PANTHER" id="PTHR32305">
    <property type="match status" value="1"/>
</dbReference>
<comment type="subcellular location">
    <subcellularLocation>
        <location evidence="1">Secreted</location>
    </subcellularLocation>
</comment>
<feature type="transmembrane region" description="Helical" evidence="5">
    <location>
        <begin position="1871"/>
        <end position="1891"/>
    </location>
</feature>